<evidence type="ECO:0000256" key="1">
    <source>
        <dbReference type="SAM" id="SignalP"/>
    </source>
</evidence>
<reference evidence="3" key="1">
    <citation type="journal article" date="2019" name="Int. J. Syst. Evol. Microbiol.">
        <title>The Global Catalogue of Microorganisms (GCM) 10K type strain sequencing project: providing services to taxonomists for standard genome sequencing and annotation.</title>
        <authorList>
            <consortium name="The Broad Institute Genomics Platform"/>
            <consortium name="The Broad Institute Genome Sequencing Center for Infectious Disease"/>
            <person name="Wu L."/>
            <person name="Ma J."/>
        </authorList>
    </citation>
    <scope>NUCLEOTIDE SEQUENCE [LARGE SCALE GENOMIC DNA]</scope>
    <source>
        <strain evidence="3">CGMCC 4.7131</strain>
    </source>
</reference>
<dbReference type="InterPro" id="IPR006311">
    <property type="entry name" value="TAT_signal"/>
</dbReference>
<dbReference type="RefSeq" id="WP_344557844.1">
    <property type="nucleotide sequence ID" value="NZ_BAAATG010000010.1"/>
</dbReference>
<sequence length="409" mass="46100">MRRTSRRRFVGAAGVAGMSAVLGAPGAALAAEAEPGRDRAATPYTRAGAHGALGANYNEYVADLDIRELQIGGTEWVRCFFPMPEAGQGELADNVTLRTILGVGARGYRTLLTLKFPYGDSAMPTPGSPAMETLLAQVDKVLAEVLDRVDILQIGNEPFIESLPEERGDTLNAFYETVARHVITYRRVHHGRRCRTRLYMGALNRLDLPGRRTAATERWMTFVRQTPEIDGVDIHPHVPSPDAVQPFLDYILPRMRPEQTFLATEFSLVWYWQAHMDDRIPAEFADRYGFAPTSFVWEVIQAAIERPFPQRQWDDFLSSSPWYESQRHFLRDQVEKFRATGRLAVATYGYRQGESMIRNWGPAKPPWLLNAVFAPRTVQPWRNGTTGRGYAWIEDFRALQRGGAIAGSR</sequence>
<protein>
    <recommendedName>
        <fullName evidence="4">Asl1-like glycosyl hydrolase catalytic domain-containing protein</fullName>
    </recommendedName>
</protein>
<accession>A0ABW0DSM0</accession>
<keyword evidence="1" id="KW-0732">Signal</keyword>
<organism evidence="2 3">
    <name type="scientific">Streptomyces atrovirens</name>
    <dbReference type="NCBI Taxonomy" id="285556"/>
    <lineage>
        <taxon>Bacteria</taxon>
        <taxon>Bacillati</taxon>
        <taxon>Actinomycetota</taxon>
        <taxon>Actinomycetes</taxon>
        <taxon>Kitasatosporales</taxon>
        <taxon>Streptomycetaceae</taxon>
        <taxon>Streptomyces</taxon>
    </lineage>
</organism>
<dbReference type="InterPro" id="IPR017853">
    <property type="entry name" value="GH"/>
</dbReference>
<dbReference type="SUPFAM" id="SSF51445">
    <property type="entry name" value="(Trans)glycosidases"/>
    <property type="match status" value="1"/>
</dbReference>
<dbReference type="EMBL" id="JBHSKN010000011">
    <property type="protein sequence ID" value="MFC5240779.1"/>
    <property type="molecule type" value="Genomic_DNA"/>
</dbReference>
<name>A0ABW0DSM0_9ACTN</name>
<gene>
    <name evidence="2" type="ORF">ACFPWV_12770</name>
</gene>
<evidence type="ECO:0000313" key="2">
    <source>
        <dbReference type="EMBL" id="MFC5240779.1"/>
    </source>
</evidence>
<proteinExistence type="predicted"/>
<keyword evidence="3" id="KW-1185">Reference proteome</keyword>
<evidence type="ECO:0008006" key="4">
    <source>
        <dbReference type="Google" id="ProtNLM"/>
    </source>
</evidence>
<comment type="caution">
    <text evidence="2">The sequence shown here is derived from an EMBL/GenBank/DDBJ whole genome shotgun (WGS) entry which is preliminary data.</text>
</comment>
<feature type="signal peptide" evidence="1">
    <location>
        <begin position="1"/>
        <end position="30"/>
    </location>
</feature>
<dbReference type="Proteomes" id="UP001596035">
    <property type="component" value="Unassembled WGS sequence"/>
</dbReference>
<evidence type="ECO:0000313" key="3">
    <source>
        <dbReference type="Proteomes" id="UP001596035"/>
    </source>
</evidence>
<dbReference type="PROSITE" id="PS51318">
    <property type="entry name" value="TAT"/>
    <property type="match status" value="1"/>
</dbReference>
<feature type="chain" id="PRO_5047028800" description="Asl1-like glycosyl hydrolase catalytic domain-containing protein" evidence="1">
    <location>
        <begin position="31"/>
        <end position="409"/>
    </location>
</feature>